<dbReference type="Proteomes" id="UP000194286">
    <property type="component" value="Unassembled WGS sequence"/>
</dbReference>
<name>A0A0U5D5Z2_LIMRT</name>
<evidence type="ECO:0000313" key="6">
    <source>
        <dbReference type="Proteomes" id="UP000184174"/>
    </source>
</evidence>
<reference evidence="3 6" key="5">
    <citation type="submission" date="2016-10" db="EMBL/GenBank/DDBJ databases">
        <title>Genome sequence of Lactobacillus reuteri 121, a source of glucan and fructan exopolysaccharides.</title>
        <authorList>
            <person name="Gangoiti J."/>
            <person name="Lammerts Van Bueren A."/>
            <person name="Dijkhuizen L."/>
        </authorList>
    </citation>
    <scope>NUCLEOTIDE SEQUENCE [LARGE SCALE GENOMIC DNA]</scope>
    <source>
        <strain evidence="3 6">121</strain>
    </source>
</reference>
<dbReference type="EMBL" id="LN887625">
    <property type="protein sequence ID" value="CUR41372.1"/>
    <property type="molecule type" value="Genomic_DNA"/>
</dbReference>
<proteinExistence type="predicted"/>
<dbReference type="EMBL" id="MIMU01000116">
    <property type="protein sequence ID" value="OTA82762.1"/>
    <property type="molecule type" value="Genomic_DNA"/>
</dbReference>
<sequence>MKTYDYLKQESEDVIDFIQENYTIQEQRRLLNSKDNDAIESLYERLFNEDCVTGNGSGSYTFNILQAEQNLVGNWTLLQAAIEELSPEFDMLKEGPEACDVLIRIYLLSEAIEEAVTKLRKN</sequence>
<dbReference type="EMBL" id="MIMV01000015">
    <property type="protein sequence ID" value="OTA92966.1"/>
    <property type="molecule type" value="Genomic_DNA"/>
</dbReference>
<evidence type="ECO:0000313" key="7">
    <source>
        <dbReference type="Proteomes" id="UP000194219"/>
    </source>
</evidence>
<evidence type="ECO:0000313" key="3">
    <source>
        <dbReference type="EMBL" id="OJI10368.1"/>
    </source>
</evidence>
<dbReference type="Proteomes" id="UP000184174">
    <property type="component" value="Unassembled WGS sequence"/>
</dbReference>
<reference evidence="9" key="2">
    <citation type="submission" date="2015-10" db="EMBL/GenBank/DDBJ databases">
        <authorList>
            <person name="Crossman L.C."/>
        </authorList>
    </citation>
    <scope>NUCLEOTIDE SEQUENCE [LARGE SCALE GENOMIC DNA]</scope>
    <source>
        <strain evidence="9">20-2</strain>
    </source>
</reference>
<evidence type="ECO:0000313" key="1">
    <source>
        <dbReference type="EMBL" id="CUR41372.1"/>
    </source>
</evidence>
<reference evidence="2" key="6">
    <citation type="submission" date="2021-10" db="EMBL/GenBank/DDBJ databases">
        <title>Evolutionary history and lifestyle of the vertebrate symbiont Limosilactobacillus reuteri.</title>
        <authorList>
            <person name="Zheng J."/>
            <person name="Li F."/>
            <person name="Gaenzle M."/>
            <person name="Walter J."/>
        </authorList>
    </citation>
    <scope>NUCLEOTIDE SEQUENCE</scope>
    <source>
        <strain evidence="2">GQ_1_3_1</strain>
    </source>
</reference>
<evidence type="ECO:0000313" key="8">
    <source>
        <dbReference type="Proteomes" id="UP000194286"/>
    </source>
</evidence>
<evidence type="ECO:0000313" key="2">
    <source>
        <dbReference type="EMBL" id="MCC4477316.1"/>
    </source>
</evidence>
<dbReference type="Proteomes" id="UP000235484">
    <property type="component" value="Unassembled WGS sequence"/>
</dbReference>
<organism evidence="1 9">
    <name type="scientific">Limosilactobacillus reuteri</name>
    <name type="common">Lactobacillus reuteri</name>
    <dbReference type="NCBI Taxonomy" id="1598"/>
    <lineage>
        <taxon>Bacteria</taxon>
        <taxon>Bacillati</taxon>
        <taxon>Bacillota</taxon>
        <taxon>Bacilli</taxon>
        <taxon>Lactobacillales</taxon>
        <taxon>Lactobacillaceae</taxon>
        <taxon>Limosilactobacillus</taxon>
    </lineage>
</organism>
<protein>
    <submittedName>
        <fullName evidence="1">Uncharacterized protein</fullName>
    </submittedName>
</protein>
<reference evidence="1" key="1">
    <citation type="submission" date="2015-10" db="EMBL/GenBank/DDBJ databases">
        <authorList>
            <person name="Gilbert D.G."/>
        </authorList>
    </citation>
    <scope>NUCLEOTIDE SEQUENCE [LARGE SCALE GENOMIC DNA]</scope>
    <source>
        <strain evidence="1">20-2</strain>
    </source>
</reference>
<evidence type="ECO:0000313" key="5">
    <source>
        <dbReference type="EMBL" id="OTA92966.1"/>
    </source>
</evidence>
<dbReference type="EMBL" id="MKQH01000014">
    <property type="protein sequence ID" value="OJI10368.1"/>
    <property type="molecule type" value="Genomic_DNA"/>
</dbReference>
<gene>
    <name evidence="4" type="ORF">BHL82_08755</name>
    <name evidence="5" type="ORF">BHL83_10340</name>
    <name evidence="3" type="ORF">BJI45_07160</name>
    <name evidence="2" type="ORF">LMB76_03660</name>
    <name evidence="1" type="ORF">LRLP16767_LR202_01427</name>
</gene>
<dbReference type="AlphaFoldDB" id="A0A0U5D5Z2"/>
<evidence type="ECO:0000313" key="9">
    <source>
        <dbReference type="Proteomes" id="UP000235484"/>
    </source>
</evidence>
<accession>A0A0U5D5Z2</accession>
<dbReference type="RefSeq" id="WP_072575185.1">
    <property type="nucleotide sequence ID" value="NZ_CABFNG010000031.1"/>
</dbReference>
<dbReference type="Proteomes" id="UP001198026">
    <property type="component" value="Unassembled WGS sequence"/>
</dbReference>
<dbReference type="Proteomes" id="UP000194219">
    <property type="component" value="Unassembled WGS sequence"/>
</dbReference>
<evidence type="ECO:0000313" key="4">
    <source>
        <dbReference type="EMBL" id="OTA82762.1"/>
    </source>
</evidence>
<dbReference type="EMBL" id="JAJGWB010000111">
    <property type="protein sequence ID" value="MCC4477316.1"/>
    <property type="molecule type" value="Genomic_DNA"/>
</dbReference>
<reference evidence="4 8" key="3">
    <citation type="submission" date="2016-09" db="EMBL/GenBank/DDBJ databases">
        <title>Lactobacillus reuteri KLR3005, genome sequencing and assembly.</title>
        <authorList>
            <person name="Lee J.-Y."/>
            <person name="Kim E.B."/>
            <person name="Choi Y.-J."/>
        </authorList>
    </citation>
    <scope>NUCLEOTIDE SEQUENCE [LARGE SCALE GENOMIC DNA]</scope>
    <source>
        <strain evidence="4 8">KLR3005</strain>
    </source>
</reference>
<reference evidence="5 7" key="4">
    <citation type="submission" date="2016-09" db="EMBL/GenBank/DDBJ databases">
        <title>Lactobacillus reuteri KLR3006, genome sequencing and assembly.</title>
        <authorList>
            <person name="Lee J.-Y."/>
            <person name="Kim E.B."/>
            <person name="Choi Y.-J."/>
        </authorList>
    </citation>
    <scope>NUCLEOTIDE SEQUENCE [LARGE SCALE GENOMIC DNA]</scope>
    <source>
        <strain evidence="5 7">KLR3006</strain>
    </source>
</reference>